<sequence>MAAHRTLSSLLVVAVMLAAVIQDGGVVQSRSVDGLGRLEKLLASLSGSAGSSDTSALAGPLTPVRSAGSMAFLPEHSMDKRQAFDRSCKGVYDRGLFKKLERVCDDCYNLYRKPYVEVGCKANCYANSIFRQCIGDLLLEDVVEEYAQAIQMVGK</sequence>
<keyword evidence="4" id="KW-0372">Hormone</keyword>
<accession>A0SIT0</accession>
<evidence type="ECO:0000259" key="11">
    <source>
        <dbReference type="Pfam" id="PF03858"/>
    </source>
</evidence>
<dbReference type="AlphaFoldDB" id="A0SIT0"/>
<feature type="signal peptide" evidence="10">
    <location>
        <begin position="1"/>
        <end position="18"/>
    </location>
</feature>
<evidence type="ECO:0000256" key="10">
    <source>
        <dbReference type="SAM" id="SignalP"/>
    </source>
</evidence>
<evidence type="ECO:0000256" key="7">
    <source>
        <dbReference type="ARBA" id="ARBA00023320"/>
    </source>
</evidence>
<dbReference type="GO" id="GO:0005576">
    <property type="term" value="C:extracellular region"/>
    <property type="evidence" value="ECO:0007669"/>
    <property type="project" value="UniProtKB-SubCell"/>
</dbReference>
<dbReference type="GO" id="GO:0005184">
    <property type="term" value="F:neuropeptide hormone activity"/>
    <property type="evidence" value="ECO:0007669"/>
    <property type="project" value="InterPro"/>
</dbReference>
<proteinExistence type="evidence at transcript level"/>
<dbReference type="Gene3D" id="1.10.2010.10">
    <property type="entry name" value="Crustacean CHH/MIH/GIH neurohormone"/>
    <property type="match status" value="1"/>
</dbReference>
<dbReference type="InterPro" id="IPR005558">
    <property type="entry name" value="Crust_neurhormone_H"/>
</dbReference>
<evidence type="ECO:0000256" key="9">
    <source>
        <dbReference type="PIRSR" id="PIRSR631098-51"/>
    </source>
</evidence>
<evidence type="ECO:0000256" key="2">
    <source>
        <dbReference type="ARBA" id="ARBA00005447"/>
    </source>
</evidence>
<dbReference type="GO" id="GO:0007623">
    <property type="term" value="P:circadian rhythm"/>
    <property type="evidence" value="ECO:0007669"/>
    <property type="project" value="TreeGrafter"/>
</dbReference>
<evidence type="ECO:0000256" key="3">
    <source>
        <dbReference type="ARBA" id="ARBA00022525"/>
    </source>
</evidence>
<dbReference type="SUPFAM" id="SSF81778">
    <property type="entry name" value="Crustacean CHH/MIH/GIH neurohormone"/>
    <property type="match status" value="1"/>
</dbReference>
<feature type="modified residue" description="Pyrrolidone carboxylic acid; partial" evidence="8">
    <location>
        <position position="82"/>
    </location>
</feature>
<comment type="subcellular location">
    <subcellularLocation>
        <location evidence="1">Secreted</location>
    </subcellularLocation>
</comment>
<keyword evidence="3" id="KW-0964">Secreted</keyword>
<feature type="disulfide bond" evidence="9">
    <location>
        <begin position="88"/>
        <end position="124"/>
    </location>
</feature>
<dbReference type="PRINTS" id="PR00548">
    <property type="entry name" value="HYPRGLYCEMC1"/>
</dbReference>
<evidence type="ECO:0000256" key="4">
    <source>
        <dbReference type="ARBA" id="ARBA00022702"/>
    </source>
</evidence>
<feature type="domain" description="Crustacean neurohormone H" evidence="11">
    <location>
        <begin position="30"/>
        <end position="54"/>
    </location>
</feature>
<keyword evidence="8" id="KW-0873">Pyrrolidone carboxylic acid</keyword>
<reference evidence="12" key="1">
    <citation type="journal article" date="2008" name="FEBS J.">
        <title>New insights into evolution of crustacean hyperglycaemic hormone in decapods--first characterization in Anomura.</title>
        <authorList>
            <person name="Montagne N."/>
            <person name="Soyez D."/>
            <person name="Gallois D."/>
            <person name="Ollivaux C."/>
            <person name="Toullec J.Y."/>
        </authorList>
    </citation>
    <scope>NUCLEOTIDE SEQUENCE</scope>
    <source>
        <tissue evidence="12">X organ</tissue>
    </source>
</reference>
<dbReference type="PROSITE" id="PS01250">
    <property type="entry name" value="CHH_MIH_GIH"/>
    <property type="match status" value="1"/>
</dbReference>
<name>A0SIT0_PAGBR</name>
<dbReference type="PRINTS" id="PR00550">
    <property type="entry name" value="HYPRGLYCEMIC"/>
</dbReference>
<organism evidence="12">
    <name type="scientific">Pagurus bernhardus</name>
    <name type="common">Common hermit crab</name>
    <name type="synonym">Eupagurus bernhardus</name>
    <dbReference type="NCBI Taxonomy" id="174397"/>
    <lineage>
        <taxon>Eukaryota</taxon>
        <taxon>Metazoa</taxon>
        <taxon>Ecdysozoa</taxon>
        <taxon>Arthropoda</taxon>
        <taxon>Crustacea</taxon>
        <taxon>Multicrustacea</taxon>
        <taxon>Malacostraca</taxon>
        <taxon>Eumalacostraca</taxon>
        <taxon>Eucarida</taxon>
        <taxon>Decapoda</taxon>
        <taxon>Pleocyemata</taxon>
        <taxon>Anomura</taxon>
        <taxon>Paguroidea</taxon>
        <taxon>Paguridae</taxon>
        <taxon>Pagurus</taxon>
    </lineage>
</organism>
<feature type="disulfide bond" evidence="9">
    <location>
        <begin position="104"/>
        <end position="120"/>
    </location>
</feature>
<evidence type="ECO:0000256" key="5">
    <source>
        <dbReference type="ARBA" id="ARBA00022815"/>
    </source>
</evidence>
<evidence type="ECO:0000256" key="1">
    <source>
        <dbReference type="ARBA" id="ARBA00004613"/>
    </source>
</evidence>
<keyword evidence="10" id="KW-0732">Signal</keyword>
<dbReference type="InterPro" id="IPR001166">
    <property type="entry name" value="Hyperglycemic"/>
</dbReference>
<evidence type="ECO:0000256" key="8">
    <source>
        <dbReference type="PIRSR" id="PIRSR631098-50"/>
    </source>
</evidence>
<evidence type="ECO:0000313" key="12">
    <source>
        <dbReference type="EMBL" id="ABE02191.1"/>
    </source>
</evidence>
<dbReference type="GO" id="GO:0007218">
    <property type="term" value="P:neuropeptide signaling pathway"/>
    <property type="evidence" value="ECO:0007669"/>
    <property type="project" value="UniProtKB-KW"/>
</dbReference>
<dbReference type="InterPro" id="IPR000346">
    <property type="entry name" value="Hyperglycemic1"/>
</dbReference>
<dbReference type="InterPro" id="IPR035957">
    <property type="entry name" value="Crust_neurohorm_sf"/>
</dbReference>
<feature type="disulfide bond" evidence="9">
    <location>
        <begin position="107"/>
        <end position="133"/>
    </location>
</feature>
<dbReference type="Pfam" id="PF03858">
    <property type="entry name" value="Crust_neuro_H"/>
    <property type="match status" value="1"/>
</dbReference>
<dbReference type="EMBL" id="DQ450960">
    <property type="protein sequence ID" value="ABE02191.1"/>
    <property type="molecule type" value="mRNA"/>
</dbReference>
<dbReference type="InterPro" id="IPR018251">
    <property type="entry name" value="Crust_neurhormone_CS"/>
</dbReference>
<keyword evidence="7" id="KW-0527">Neuropeptide</keyword>
<keyword evidence="6 9" id="KW-1015">Disulfide bond</keyword>
<keyword evidence="5" id="KW-0027">Amidation</keyword>
<dbReference type="Pfam" id="PF01147">
    <property type="entry name" value="Crust_neurohorm"/>
    <property type="match status" value="1"/>
</dbReference>
<comment type="similarity">
    <text evidence="2">Belongs to the arthropod CHH/MIH/GIH/VIH hormone family.</text>
</comment>
<evidence type="ECO:0000256" key="6">
    <source>
        <dbReference type="ARBA" id="ARBA00023157"/>
    </source>
</evidence>
<dbReference type="InterPro" id="IPR031098">
    <property type="entry name" value="Crust_neurohorm"/>
</dbReference>
<dbReference type="PANTHER" id="PTHR35981">
    <property type="entry name" value="ION TRANSPORT PEPTIDE, ISOFORM C"/>
    <property type="match status" value="1"/>
</dbReference>
<protein>
    <submittedName>
        <fullName evidence="12">Prepro-crustacean hyperglycemic hormone</fullName>
    </submittedName>
</protein>
<dbReference type="PANTHER" id="PTHR35981:SF2">
    <property type="entry name" value="ION TRANSPORT PEPTIDE, ISOFORM C"/>
    <property type="match status" value="1"/>
</dbReference>
<feature type="chain" id="PRO_5002630172" evidence="10">
    <location>
        <begin position="19"/>
        <end position="155"/>
    </location>
</feature>